<sequence length="59" mass="6702">MSINTAGIFVFFAIPLKIKDKIMVSEIPMITLYDEKISIGRLVSSYSLRKDNKIIVIVK</sequence>
<keyword evidence="2" id="KW-1185">Reference proteome</keyword>
<protein>
    <submittedName>
        <fullName evidence="1">Uncharacterized protein</fullName>
    </submittedName>
</protein>
<accession>A0ABP6UMI6</accession>
<reference evidence="2" key="1">
    <citation type="journal article" date="2019" name="Int. J. Syst. Evol. Microbiol.">
        <title>The Global Catalogue of Microorganisms (GCM) 10K type strain sequencing project: providing services to taxonomists for standard genome sequencing and annotation.</title>
        <authorList>
            <consortium name="The Broad Institute Genomics Platform"/>
            <consortium name="The Broad Institute Genome Sequencing Center for Infectious Disease"/>
            <person name="Wu L."/>
            <person name="Ma J."/>
        </authorList>
    </citation>
    <scope>NUCLEOTIDE SEQUENCE [LARGE SCALE GENOMIC DNA]</scope>
    <source>
        <strain evidence="2">JCM 17106</strain>
    </source>
</reference>
<dbReference type="Proteomes" id="UP001500459">
    <property type="component" value="Unassembled WGS sequence"/>
</dbReference>
<proteinExistence type="predicted"/>
<evidence type="ECO:0000313" key="1">
    <source>
        <dbReference type="EMBL" id="GAA3511078.1"/>
    </source>
</evidence>
<name>A0ABP6UMI6_9FLAO</name>
<organism evidence="1 2">
    <name type="scientific">Aquimarina addita</name>
    <dbReference type="NCBI Taxonomy" id="870485"/>
    <lineage>
        <taxon>Bacteria</taxon>
        <taxon>Pseudomonadati</taxon>
        <taxon>Bacteroidota</taxon>
        <taxon>Flavobacteriia</taxon>
        <taxon>Flavobacteriales</taxon>
        <taxon>Flavobacteriaceae</taxon>
        <taxon>Aquimarina</taxon>
    </lineage>
</organism>
<gene>
    <name evidence="1" type="ORF">GCM10022393_26000</name>
</gene>
<evidence type="ECO:0000313" key="2">
    <source>
        <dbReference type="Proteomes" id="UP001500459"/>
    </source>
</evidence>
<dbReference type="EMBL" id="BAABCW010000010">
    <property type="protein sequence ID" value="GAA3511078.1"/>
    <property type="molecule type" value="Genomic_DNA"/>
</dbReference>
<comment type="caution">
    <text evidence="1">The sequence shown here is derived from an EMBL/GenBank/DDBJ whole genome shotgun (WGS) entry which is preliminary data.</text>
</comment>